<dbReference type="PANTHER" id="PTHR33841:SF1">
    <property type="entry name" value="DNA METHYLTRANSFERASE A"/>
    <property type="match status" value="1"/>
</dbReference>
<evidence type="ECO:0000256" key="1">
    <source>
        <dbReference type="ARBA" id="ARBA00011900"/>
    </source>
</evidence>
<keyword evidence="3" id="KW-0808">Transferase</keyword>
<dbReference type="Pfam" id="PF18135">
    <property type="entry name" value="Type_ISP_C"/>
    <property type="match status" value="1"/>
</dbReference>
<evidence type="ECO:0000313" key="7">
    <source>
        <dbReference type="EMBL" id="UOE24828.1"/>
    </source>
</evidence>
<dbReference type="EMBL" id="CP094533">
    <property type="protein sequence ID" value="UOE24828.1"/>
    <property type="molecule type" value="Genomic_DNA"/>
</dbReference>
<dbReference type="Gene3D" id="3.40.50.150">
    <property type="entry name" value="Vaccinia Virus protein VP39"/>
    <property type="match status" value="1"/>
</dbReference>
<comment type="catalytic activity">
    <reaction evidence="4">
        <text>a 2'-deoxyadenosine in DNA + S-adenosyl-L-methionine = an N(6)-methyl-2'-deoxyadenosine in DNA + S-adenosyl-L-homocysteine + H(+)</text>
        <dbReference type="Rhea" id="RHEA:15197"/>
        <dbReference type="Rhea" id="RHEA-COMP:12418"/>
        <dbReference type="Rhea" id="RHEA-COMP:12419"/>
        <dbReference type="ChEBI" id="CHEBI:15378"/>
        <dbReference type="ChEBI" id="CHEBI:57856"/>
        <dbReference type="ChEBI" id="CHEBI:59789"/>
        <dbReference type="ChEBI" id="CHEBI:90615"/>
        <dbReference type="ChEBI" id="CHEBI:90616"/>
        <dbReference type="EC" id="2.1.1.72"/>
    </reaction>
</comment>
<sequence length="1108" mass="121394">MSHTVAAAVSALGVELKQKLAQPVVTGDPEDQLRTPLDTFLRSAAKALGFTDVNVIGEVKMADISSRPDFAVTIGNALTGFVEVKALGKGADPRKYRGHDKSQFERLRLLPNVLYTDSQSWSLWQNGELVDRVEFFDGDVATAGAALDAGDWLERMLGAFLSWAPIAPANAGELARVSARLCRLLRAEVVAELSDGARTLRSTAEDWRNLLFPTASDAQFADGYAQAVMFGLLIARAKGISIEQDTDQIGKKLGATNSLIGRALQVLGSVAEDESGLKAVLDTAKRVLSAVDWPKLEKGSRRDAWLYFYEDFLATYDSDLRKQTGSYYTPIPVVESMTHLTDEAVRTLLDLPAGLADESVTLIDPAMGTGAFLLETLRLVAERHATDYGPASQGAALTERLKKVIGFEIQLGPYAVAQLRLLAELTALGSEATTDQLRTYVADTLSDPNAEYSTIGQFYEPIAESRRQADRVKREEQILVVLGNPPYKEKAKGMGGWVETGANAGFVPLNDFTPPKEWKLGPHVKQLRNSYVYFWRWATWKVFDSVPKESPGIVTFITVAGFLDGDGFQRMRAKMREQATDIFVIDCSPEGLMPPVNTRIFQAVPHPVCIVIAVRRPGGSTAPATVKTRTLTPGDRAEKFKELADIALDDDGWKPVSDSPRAPFTAVGDPLWTRHPLLDDLFAYDGSGVMPGRTWVIASDAWTLEERIKALQAEKSVGRQRELFSEGAGLTVDKPLKEPLPGYPLRESAISTDTSAEKPVRYAFRNLDRSWIIPDKRVLNRPNPTLWATMSVKQVYLTAPNSDSPTEGPAVTVAATPPDMHHHRGHGGGRVYPLWADASATTANLRPEVLSTLESAYRRQPTAEEVIAYIVAVTSHPAYTTKFASDLTTPGIRVPFTADVGLFEHAVTVGKRSIWYQTYGQRFKQDDHPATVNGLPRLTTERAPRNVTEIPMTSAEFPNTLGYDAGSQQLTIGSGVVDRVTPAMREYAIDGVNILDKWFSYRKADRSRPVIGERRVSDLMKIQPDHWLPEYTNDLVDLLNVIGLLVELEQEQSTLLADVLAGETVEGLAGLGEDASTATPLAKLAAKQARAEQAGQVGFDFTELEALE</sequence>
<dbReference type="GO" id="GO:0032259">
    <property type="term" value="P:methylation"/>
    <property type="evidence" value="ECO:0007669"/>
    <property type="project" value="UniProtKB-KW"/>
</dbReference>
<name>A0ABY4ASJ0_9MICO</name>
<reference evidence="7 8" key="1">
    <citation type="submission" date="2022-03" db="EMBL/GenBank/DDBJ databases">
        <title>Agromyces sp. isolated from the gut of P. brevitarsis seulensis larvae.</title>
        <authorList>
            <person name="Won M."/>
            <person name="Kwon S.-W."/>
        </authorList>
    </citation>
    <scope>NUCLEOTIDE SEQUENCE [LARGE SCALE GENOMIC DNA]</scope>
    <source>
        <strain evidence="7 8">KACC 16215</strain>
    </source>
</reference>
<dbReference type="Proteomes" id="UP000831304">
    <property type="component" value="Chromosome"/>
</dbReference>
<evidence type="ECO:0000256" key="3">
    <source>
        <dbReference type="ARBA" id="ARBA00022679"/>
    </source>
</evidence>
<accession>A0ABY4ASJ0</accession>
<dbReference type="PRINTS" id="PR00507">
    <property type="entry name" value="N12N6MTFRASE"/>
</dbReference>
<feature type="domain" description="Type ISP restriction-modification enzyme LLaBIII C-terminal specificity" evidence="6">
    <location>
        <begin position="680"/>
        <end position="1008"/>
    </location>
</feature>
<dbReference type="InterPro" id="IPR029063">
    <property type="entry name" value="SAM-dependent_MTases_sf"/>
</dbReference>
<dbReference type="InterPro" id="IPR050953">
    <property type="entry name" value="N4_N6_ade-DNA_methylase"/>
</dbReference>
<gene>
    <name evidence="7" type="ORF">MTP13_10680</name>
</gene>
<evidence type="ECO:0000256" key="2">
    <source>
        <dbReference type="ARBA" id="ARBA00022603"/>
    </source>
</evidence>
<dbReference type="PANTHER" id="PTHR33841">
    <property type="entry name" value="DNA METHYLTRANSFERASE YEEA-RELATED"/>
    <property type="match status" value="1"/>
</dbReference>
<dbReference type="EC" id="2.1.1.72" evidence="1"/>
<dbReference type="Pfam" id="PF02384">
    <property type="entry name" value="N6_Mtase"/>
    <property type="match status" value="1"/>
</dbReference>
<dbReference type="SUPFAM" id="SSF53335">
    <property type="entry name" value="S-adenosyl-L-methionine-dependent methyltransferases"/>
    <property type="match status" value="1"/>
</dbReference>
<dbReference type="GO" id="GO:0008168">
    <property type="term" value="F:methyltransferase activity"/>
    <property type="evidence" value="ECO:0007669"/>
    <property type="project" value="UniProtKB-KW"/>
</dbReference>
<evidence type="ECO:0000259" key="6">
    <source>
        <dbReference type="Pfam" id="PF18135"/>
    </source>
</evidence>
<feature type="domain" description="DNA methylase adenine-specific" evidence="5">
    <location>
        <begin position="307"/>
        <end position="490"/>
    </location>
</feature>
<keyword evidence="8" id="KW-1185">Reference proteome</keyword>
<evidence type="ECO:0000259" key="5">
    <source>
        <dbReference type="Pfam" id="PF02384"/>
    </source>
</evidence>
<organism evidence="7 8">
    <name type="scientific">Agromyces soli</name>
    <dbReference type="NCBI Taxonomy" id="659012"/>
    <lineage>
        <taxon>Bacteria</taxon>
        <taxon>Bacillati</taxon>
        <taxon>Actinomycetota</taxon>
        <taxon>Actinomycetes</taxon>
        <taxon>Micrococcales</taxon>
        <taxon>Microbacteriaceae</taxon>
        <taxon>Agromyces</taxon>
    </lineage>
</organism>
<proteinExistence type="predicted"/>
<evidence type="ECO:0000313" key="8">
    <source>
        <dbReference type="Proteomes" id="UP000831304"/>
    </source>
</evidence>
<dbReference type="RefSeq" id="WP_243567745.1">
    <property type="nucleotide sequence ID" value="NZ_BAAARD010000008.1"/>
</dbReference>
<keyword evidence="2 7" id="KW-0489">Methyltransferase</keyword>
<protein>
    <recommendedName>
        <fullName evidence="1">site-specific DNA-methyltransferase (adenine-specific)</fullName>
        <ecNumber evidence="1">2.1.1.72</ecNumber>
    </recommendedName>
</protein>
<evidence type="ECO:0000256" key="4">
    <source>
        <dbReference type="ARBA" id="ARBA00047942"/>
    </source>
</evidence>
<dbReference type="InterPro" id="IPR003356">
    <property type="entry name" value="DNA_methylase_A-5"/>
</dbReference>
<dbReference type="InterPro" id="IPR041635">
    <property type="entry name" value="Type_ISP_LLaBIII_C"/>
</dbReference>